<sequence length="297" mass="34865">MAKLNDKKIAWIIRSKELGLRSSEIAFIQNVTARRVNQIYLHYRMTGRRPILKEPGRPMEPLEEKVIKRIKEIHHEYKASACMIELMLKLEGVKVSHNKIHRCLADNGLSKEEPNKKKQRSYVRYEREHSMSLWHTDWKKLSGTNKWLIAYEDDASRMIMAWGTFESPTTEASLEVLYKAIKQYGKPKAILTDRGTQFYASAKDRKTQGECKFQTVLRELGIEHILSGVSHPQTNGKIERFYGTLEEKLKYFKSIEEFMNFYNKKRPHMSLNLEVLETPEKAFYRKLEPGISLPEKQ</sequence>
<dbReference type="Pfam" id="PF00665">
    <property type="entry name" value="rve"/>
    <property type="match status" value="1"/>
</dbReference>
<dbReference type="Proteomes" id="UP000075578">
    <property type="component" value="Unassembled WGS sequence"/>
</dbReference>
<proteinExistence type="predicted"/>
<evidence type="ECO:0000259" key="1">
    <source>
        <dbReference type="PROSITE" id="PS50994"/>
    </source>
</evidence>
<gene>
    <name evidence="2" type="ORF">AMQ74_00472</name>
</gene>
<name>A0A150J7N2_9EURY</name>
<dbReference type="InterPro" id="IPR001584">
    <property type="entry name" value="Integrase_cat-core"/>
</dbReference>
<feature type="domain" description="Integrase catalytic" evidence="1">
    <location>
        <begin position="124"/>
        <end position="297"/>
    </location>
</feature>
<dbReference type="GO" id="GO:0003676">
    <property type="term" value="F:nucleic acid binding"/>
    <property type="evidence" value="ECO:0007669"/>
    <property type="project" value="InterPro"/>
</dbReference>
<comment type="caution">
    <text evidence="2">The sequence shown here is derived from an EMBL/GenBank/DDBJ whole genome shotgun (WGS) entry which is preliminary data.</text>
</comment>
<dbReference type="AlphaFoldDB" id="A0A150J7N2"/>
<dbReference type="InterPro" id="IPR036397">
    <property type="entry name" value="RNaseH_sf"/>
</dbReference>
<protein>
    <submittedName>
        <fullName evidence="2">Integrase core domain protein</fullName>
    </submittedName>
</protein>
<reference evidence="2 3" key="1">
    <citation type="journal article" date="2016" name="ISME J.">
        <title>Chasing the elusive Euryarchaeota class WSA2: genomes reveal a uniquely fastidious methyl-reducing methanogen.</title>
        <authorList>
            <person name="Nobu M.K."/>
            <person name="Narihiro T."/>
            <person name="Kuroda K."/>
            <person name="Mei R."/>
            <person name="Liu W.T."/>
        </authorList>
    </citation>
    <scope>NUCLEOTIDE SEQUENCE [LARGE SCALE GENOMIC DNA]</scope>
    <source>
        <strain evidence="2">U1lsi0528_Bin089</strain>
    </source>
</reference>
<accession>A0A150J7N2</accession>
<dbReference type="EMBL" id="LNGD01000016">
    <property type="protein sequence ID" value="KYC53227.1"/>
    <property type="molecule type" value="Genomic_DNA"/>
</dbReference>
<dbReference type="InterPro" id="IPR012337">
    <property type="entry name" value="RNaseH-like_sf"/>
</dbReference>
<evidence type="ECO:0000313" key="2">
    <source>
        <dbReference type="EMBL" id="KYC53227.1"/>
    </source>
</evidence>
<dbReference type="GO" id="GO:0015074">
    <property type="term" value="P:DNA integration"/>
    <property type="evidence" value="ECO:0007669"/>
    <property type="project" value="InterPro"/>
</dbReference>
<dbReference type="Gene3D" id="3.30.420.10">
    <property type="entry name" value="Ribonuclease H-like superfamily/Ribonuclease H"/>
    <property type="match status" value="1"/>
</dbReference>
<dbReference type="SUPFAM" id="SSF53098">
    <property type="entry name" value="Ribonuclease H-like"/>
    <property type="match status" value="1"/>
</dbReference>
<evidence type="ECO:0000313" key="3">
    <source>
        <dbReference type="Proteomes" id="UP000075578"/>
    </source>
</evidence>
<dbReference type="PROSITE" id="PS50994">
    <property type="entry name" value="INTEGRASE"/>
    <property type="match status" value="1"/>
</dbReference>
<dbReference type="PANTHER" id="PTHR35004">
    <property type="entry name" value="TRANSPOSASE RV3428C-RELATED"/>
    <property type="match status" value="1"/>
</dbReference>
<organism evidence="2 3">
    <name type="scientific">Candidatus Methanofastidiosum methylothiophilum</name>
    <dbReference type="NCBI Taxonomy" id="1705564"/>
    <lineage>
        <taxon>Archaea</taxon>
        <taxon>Methanobacteriati</taxon>
        <taxon>Methanobacteriota</taxon>
        <taxon>Stenosarchaea group</taxon>
        <taxon>Candidatus Methanofastidiosia</taxon>
        <taxon>Candidatus Methanofastidiosales</taxon>
        <taxon>Candidatus Methanofastidiosaceae</taxon>
        <taxon>Candidatus Methanofastidiosum</taxon>
    </lineage>
</organism>
<dbReference type="PANTHER" id="PTHR35004:SF7">
    <property type="entry name" value="INTEGRASE PROTEIN"/>
    <property type="match status" value="1"/>
</dbReference>